<name>A0A1Y2HSA7_9FUNG</name>
<keyword evidence="6" id="KW-1185">Reference proteome</keyword>
<keyword evidence="3" id="KW-0472">Membrane</keyword>
<sequence length="574" mass="63083">MRSPVLSPLQACLGIAYEHTIALHRTTGWWTLILTVIHTCPPAKLQHLCWVHWLWPFALAFCILHIVAFAWPMIPPLALYIVDRIACLWGAGAGPAGAVTSVATAIRVSDSVVALLIPGRSWSRAAKCAQFSRRSNRLVVQVQCGQHHLGSAHLARSRHSLDRNGPRPHQHLPARPVPVTLFPVDLTVPASHPFSIATYSPRNRTVTIMIRALGPWSNKLHAMSSEEGSPITLRVAGPFSYPALHTDSWFDGPSSMSANSKTVDSSQDIESQASTRPSRVLVAGGVGLSKFMTLRVPEAADSVADLENSSGDSLKKSKKPLATPESIKLNHDREGGSMDEGTRKIWLCKDAKELAMYQALGADLTGWQIYSKNGFDAVATGSTGVRSSYPLFSQMVAAPLERGTRLGLAFLFVSLYLAIYLASRVMISMPETTYCRRIIDIGRYIMCSRIFGLFPYLAILFVFTAAVQIVTLVQMARRATLRPASMFYSHKFDTIPEGAVSRRFDMDTDLDFVHVQDKKSSLASWPHWMVQAGLYMQPKIEGSVRVCAGKPVRNELRSRGASAKMVVTDDGIGF</sequence>
<dbReference type="GO" id="GO:0005886">
    <property type="term" value="C:plasma membrane"/>
    <property type="evidence" value="ECO:0007669"/>
    <property type="project" value="TreeGrafter"/>
</dbReference>
<comment type="caution">
    <text evidence="5">The sequence shown here is derived from an EMBL/GenBank/DDBJ whole genome shotgun (WGS) entry which is preliminary data.</text>
</comment>
<dbReference type="EMBL" id="MCFL01000012">
    <property type="protein sequence ID" value="ORZ37486.1"/>
    <property type="molecule type" value="Genomic_DNA"/>
</dbReference>
<dbReference type="AlphaFoldDB" id="A0A1Y2HSA7"/>
<evidence type="ECO:0000313" key="5">
    <source>
        <dbReference type="EMBL" id="ORZ37486.1"/>
    </source>
</evidence>
<keyword evidence="1" id="KW-0560">Oxidoreductase</keyword>
<proteinExistence type="predicted"/>
<protein>
    <recommendedName>
        <fullName evidence="4">FAD-binding FR-type domain-containing protein</fullName>
    </recommendedName>
</protein>
<keyword evidence="3" id="KW-1133">Transmembrane helix</keyword>
<feature type="transmembrane region" description="Helical" evidence="3">
    <location>
        <begin position="406"/>
        <end position="427"/>
    </location>
</feature>
<dbReference type="InterPro" id="IPR017927">
    <property type="entry name" value="FAD-bd_FR_type"/>
</dbReference>
<organism evidence="5 6">
    <name type="scientific">Catenaria anguillulae PL171</name>
    <dbReference type="NCBI Taxonomy" id="765915"/>
    <lineage>
        <taxon>Eukaryota</taxon>
        <taxon>Fungi</taxon>
        <taxon>Fungi incertae sedis</taxon>
        <taxon>Blastocladiomycota</taxon>
        <taxon>Blastocladiomycetes</taxon>
        <taxon>Blastocladiales</taxon>
        <taxon>Catenariaceae</taxon>
        <taxon>Catenaria</taxon>
    </lineage>
</organism>
<reference evidence="5 6" key="1">
    <citation type="submission" date="2016-07" db="EMBL/GenBank/DDBJ databases">
        <title>Pervasive Adenine N6-methylation of Active Genes in Fungi.</title>
        <authorList>
            <consortium name="DOE Joint Genome Institute"/>
            <person name="Mondo S.J."/>
            <person name="Dannebaum R.O."/>
            <person name="Kuo R.C."/>
            <person name="Labutti K."/>
            <person name="Haridas S."/>
            <person name="Kuo A."/>
            <person name="Salamov A."/>
            <person name="Ahrendt S.R."/>
            <person name="Lipzen A."/>
            <person name="Sullivan W."/>
            <person name="Andreopoulos W.B."/>
            <person name="Clum A."/>
            <person name="Lindquist E."/>
            <person name="Daum C."/>
            <person name="Ramamoorthy G.K."/>
            <person name="Gryganskyi A."/>
            <person name="Culley D."/>
            <person name="Magnuson J.K."/>
            <person name="James T.Y."/>
            <person name="O'Malley M.A."/>
            <person name="Stajich J.E."/>
            <person name="Spatafora J.W."/>
            <person name="Visel A."/>
            <person name="Grigoriev I.V."/>
        </authorList>
    </citation>
    <scope>NUCLEOTIDE SEQUENCE [LARGE SCALE GENOMIC DNA]</scope>
    <source>
        <strain evidence="5 6">PL171</strain>
    </source>
</reference>
<feature type="region of interest" description="Disordered" evidence="2">
    <location>
        <begin position="252"/>
        <end position="276"/>
    </location>
</feature>
<keyword evidence="3" id="KW-0812">Transmembrane</keyword>
<dbReference type="Proteomes" id="UP000193411">
    <property type="component" value="Unassembled WGS sequence"/>
</dbReference>
<feature type="transmembrane region" description="Helical" evidence="3">
    <location>
        <begin position="453"/>
        <end position="473"/>
    </location>
</feature>
<feature type="region of interest" description="Disordered" evidence="2">
    <location>
        <begin position="305"/>
        <end position="336"/>
    </location>
</feature>
<evidence type="ECO:0000259" key="4">
    <source>
        <dbReference type="PROSITE" id="PS51384"/>
    </source>
</evidence>
<evidence type="ECO:0000313" key="6">
    <source>
        <dbReference type="Proteomes" id="UP000193411"/>
    </source>
</evidence>
<gene>
    <name evidence="5" type="ORF">BCR44DRAFT_1430317</name>
</gene>
<evidence type="ECO:0000256" key="2">
    <source>
        <dbReference type="SAM" id="MobiDB-lite"/>
    </source>
</evidence>
<dbReference type="InterPro" id="IPR050369">
    <property type="entry name" value="RBOH/FRE"/>
</dbReference>
<feature type="transmembrane region" description="Helical" evidence="3">
    <location>
        <begin position="53"/>
        <end position="74"/>
    </location>
</feature>
<dbReference type="GO" id="GO:0016491">
    <property type="term" value="F:oxidoreductase activity"/>
    <property type="evidence" value="ECO:0007669"/>
    <property type="project" value="UniProtKB-KW"/>
</dbReference>
<dbReference type="OrthoDB" id="5532842at2759"/>
<evidence type="ECO:0000256" key="3">
    <source>
        <dbReference type="SAM" id="Phobius"/>
    </source>
</evidence>
<dbReference type="PANTHER" id="PTHR11972">
    <property type="entry name" value="NADPH OXIDASE"/>
    <property type="match status" value="1"/>
</dbReference>
<evidence type="ECO:0000256" key="1">
    <source>
        <dbReference type="ARBA" id="ARBA00023002"/>
    </source>
</evidence>
<feature type="compositionally biased region" description="Polar residues" evidence="2">
    <location>
        <begin position="254"/>
        <end position="276"/>
    </location>
</feature>
<feature type="domain" description="FAD-binding FR-type" evidence="4">
    <location>
        <begin position="118"/>
        <end position="245"/>
    </location>
</feature>
<dbReference type="PROSITE" id="PS51384">
    <property type="entry name" value="FAD_FR"/>
    <property type="match status" value="1"/>
</dbReference>
<accession>A0A1Y2HSA7</accession>